<protein>
    <submittedName>
        <fullName evidence="2">Uncharacterized protein</fullName>
    </submittedName>
</protein>
<evidence type="ECO:0000313" key="2">
    <source>
        <dbReference type="EMBL" id="GAA2440814.1"/>
    </source>
</evidence>
<name>A0ABN3JUJ0_9ACTN</name>
<reference evidence="2 3" key="1">
    <citation type="journal article" date="2019" name="Int. J. Syst. Evol. Microbiol.">
        <title>The Global Catalogue of Microorganisms (GCM) 10K type strain sequencing project: providing services to taxonomists for standard genome sequencing and annotation.</title>
        <authorList>
            <consortium name="The Broad Institute Genomics Platform"/>
            <consortium name="The Broad Institute Genome Sequencing Center for Infectious Disease"/>
            <person name="Wu L."/>
            <person name="Ma J."/>
        </authorList>
    </citation>
    <scope>NUCLEOTIDE SEQUENCE [LARGE SCALE GENOMIC DNA]</scope>
    <source>
        <strain evidence="2 3">JCM 3325</strain>
    </source>
</reference>
<accession>A0ABN3JUJ0</accession>
<dbReference type="RefSeq" id="WP_344594296.1">
    <property type="nucleotide sequence ID" value="NZ_BAAARW010000024.1"/>
</dbReference>
<gene>
    <name evidence="2" type="ORF">GCM10010191_66070</name>
</gene>
<comment type="caution">
    <text evidence="2">The sequence shown here is derived from an EMBL/GenBank/DDBJ whole genome shotgun (WGS) entry which is preliminary data.</text>
</comment>
<evidence type="ECO:0000256" key="1">
    <source>
        <dbReference type="SAM" id="MobiDB-lite"/>
    </source>
</evidence>
<proteinExistence type="predicted"/>
<sequence>MSGDDMAAYTRSLRARGVSVPEIKLAIPTGKSKGRHPTLASVYRVPASVPDHSGGGRAAELDHSHRPGAQALS</sequence>
<organism evidence="2 3">
    <name type="scientific">Actinomadura vinacea</name>
    <dbReference type="NCBI Taxonomy" id="115336"/>
    <lineage>
        <taxon>Bacteria</taxon>
        <taxon>Bacillati</taxon>
        <taxon>Actinomycetota</taxon>
        <taxon>Actinomycetes</taxon>
        <taxon>Streptosporangiales</taxon>
        <taxon>Thermomonosporaceae</taxon>
        <taxon>Actinomadura</taxon>
    </lineage>
</organism>
<dbReference type="EMBL" id="BAAARW010000024">
    <property type="protein sequence ID" value="GAA2440814.1"/>
    <property type="molecule type" value="Genomic_DNA"/>
</dbReference>
<dbReference type="Proteomes" id="UP001501231">
    <property type="component" value="Unassembled WGS sequence"/>
</dbReference>
<evidence type="ECO:0000313" key="3">
    <source>
        <dbReference type="Proteomes" id="UP001501231"/>
    </source>
</evidence>
<keyword evidence="3" id="KW-1185">Reference proteome</keyword>
<feature type="region of interest" description="Disordered" evidence="1">
    <location>
        <begin position="46"/>
        <end position="73"/>
    </location>
</feature>